<reference evidence="13 14" key="1">
    <citation type="submission" date="2022-12" db="EMBL/GenBank/DDBJ databases">
        <title>Metagenome assembled genome from gulf of manar.</title>
        <authorList>
            <person name="Kohli P."/>
            <person name="Pk S."/>
            <person name="Venkata Ramana C."/>
            <person name="Sasikala C."/>
        </authorList>
    </citation>
    <scope>NUCLEOTIDE SEQUENCE [LARGE SCALE GENOMIC DNA]</scope>
    <source>
        <strain evidence="13">JB008</strain>
    </source>
</reference>
<dbReference type="Proteomes" id="UP001221217">
    <property type="component" value="Unassembled WGS sequence"/>
</dbReference>
<dbReference type="InterPro" id="IPR000067">
    <property type="entry name" value="FlgMring_FliF"/>
</dbReference>
<evidence type="ECO:0000256" key="3">
    <source>
        <dbReference type="ARBA" id="ARBA00007971"/>
    </source>
</evidence>
<dbReference type="PANTHER" id="PTHR30046:SF0">
    <property type="entry name" value="FLAGELLAR M-RING PROTEIN"/>
    <property type="match status" value="1"/>
</dbReference>
<evidence type="ECO:0000256" key="7">
    <source>
        <dbReference type="ARBA" id="ARBA00023136"/>
    </source>
</evidence>
<keyword evidence="8 9" id="KW-0975">Bacterial flagellum</keyword>
<organism evidence="13 14">
    <name type="scientific">Candidatus Thalassospirochaeta sargassi</name>
    <dbReference type="NCBI Taxonomy" id="3119039"/>
    <lineage>
        <taxon>Bacteria</taxon>
        <taxon>Pseudomonadati</taxon>
        <taxon>Spirochaetota</taxon>
        <taxon>Spirochaetia</taxon>
        <taxon>Spirochaetales</taxon>
        <taxon>Spirochaetaceae</taxon>
        <taxon>Candidatus Thalassospirochaeta</taxon>
    </lineage>
</organism>
<keyword evidence="6 10" id="KW-1133">Transmembrane helix</keyword>
<evidence type="ECO:0000256" key="8">
    <source>
        <dbReference type="ARBA" id="ARBA00023143"/>
    </source>
</evidence>
<dbReference type="Pfam" id="PF08345">
    <property type="entry name" value="YscJ_FliF_C"/>
    <property type="match status" value="1"/>
</dbReference>
<protein>
    <recommendedName>
        <fullName evidence="9">Flagellar M-ring protein</fullName>
    </recommendedName>
</protein>
<dbReference type="GO" id="GO:0005886">
    <property type="term" value="C:plasma membrane"/>
    <property type="evidence" value="ECO:0007669"/>
    <property type="project" value="UniProtKB-SubCell"/>
</dbReference>
<feature type="domain" description="Flagellar M-ring N-terminal" evidence="11">
    <location>
        <begin position="46"/>
        <end position="224"/>
    </location>
</feature>
<evidence type="ECO:0000256" key="4">
    <source>
        <dbReference type="ARBA" id="ARBA00022475"/>
    </source>
</evidence>
<comment type="similarity">
    <text evidence="3 9">Belongs to the FliF family.</text>
</comment>
<dbReference type="GO" id="GO:0003774">
    <property type="term" value="F:cytoskeletal motor activity"/>
    <property type="evidence" value="ECO:0007669"/>
    <property type="project" value="InterPro"/>
</dbReference>
<evidence type="ECO:0000256" key="1">
    <source>
        <dbReference type="ARBA" id="ARBA00004117"/>
    </source>
</evidence>
<dbReference type="PRINTS" id="PR01009">
    <property type="entry name" value="FLGMRINGFLIF"/>
</dbReference>
<accession>A0AAJ1IK47</accession>
<keyword evidence="4" id="KW-1003">Cell membrane</keyword>
<dbReference type="NCBIfam" id="TIGR00206">
    <property type="entry name" value="fliF"/>
    <property type="match status" value="1"/>
</dbReference>
<evidence type="ECO:0000256" key="5">
    <source>
        <dbReference type="ARBA" id="ARBA00022692"/>
    </source>
</evidence>
<dbReference type="Pfam" id="PF01514">
    <property type="entry name" value="YscJ_FliF"/>
    <property type="match status" value="1"/>
</dbReference>
<dbReference type="PANTHER" id="PTHR30046">
    <property type="entry name" value="FLAGELLAR M-RING PROTEIN"/>
    <property type="match status" value="1"/>
</dbReference>
<dbReference type="AlphaFoldDB" id="A0AAJ1IK47"/>
<evidence type="ECO:0000256" key="9">
    <source>
        <dbReference type="PIRNR" id="PIRNR004862"/>
    </source>
</evidence>
<evidence type="ECO:0000256" key="10">
    <source>
        <dbReference type="SAM" id="Phobius"/>
    </source>
</evidence>
<evidence type="ECO:0000313" key="14">
    <source>
        <dbReference type="Proteomes" id="UP001221217"/>
    </source>
</evidence>
<dbReference type="EMBL" id="JAQQAL010000051">
    <property type="protein sequence ID" value="MDC7228570.1"/>
    <property type="molecule type" value="Genomic_DNA"/>
</dbReference>
<keyword evidence="13" id="KW-0282">Flagellum</keyword>
<feature type="transmembrane region" description="Helical" evidence="10">
    <location>
        <begin position="473"/>
        <end position="495"/>
    </location>
</feature>
<evidence type="ECO:0000259" key="11">
    <source>
        <dbReference type="Pfam" id="PF01514"/>
    </source>
</evidence>
<evidence type="ECO:0000256" key="6">
    <source>
        <dbReference type="ARBA" id="ARBA00022989"/>
    </source>
</evidence>
<keyword evidence="13" id="KW-0969">Cilium</keyword>
<dbReference type="Gene3D" id="3.30.300.30">
    <property type="match status" value="1"/>
</dbReference>
<feature type="transmembrane region" description="Helical" evidence="10">
    <location>
        <begin position="21"/>
        <end position="44"/>
    </location>
</feature>
<comment type="caution">
    <text evidence="13">The sequence shown here is derived from an EMBL/GenBank/DDBJ whole genome shotgun (WGS) entry which is preliminary data.</text>
</comment>
<keyword evidence="13" id="KW-0966">Cell projection</keyword>
<keyword evidence="7 10" id="KW-0472">Membrane</keyword>
<dbReference type="PIRSF" id="PIRSF004862">
    <property type="entry name" value="FliF"/>
    <property type="match status" value="1"/>
</dbReference>
<dbReference type="InterPro" id="IPR043427">
    <property type="entry name" value="YscJ/FliF"/>
</dbReference>
<evidence type="ECO:0000256" key="2">
    <source>
        <dbReference type="ARBA" id="ARBA00004651"/>
    </source>
</evidence>
<evidence type="ECO:0000259" key="12">
    <source>
        <dbReference type="Pfam" id="PF08345"/>
    </source>
</evidence>
<dbReference type="GO" id="GO:0071973">
    <property type="term" value="P:bacterial-type flagellum-dependent cell motility"/>
    <property type="evidence" value="ECO:0007669"/>
    <property type="project" value="InterPro"/>
</dbReference>
<dbReference type="InterPro" id="IPR045851">
    <property type="entry name" value="AMP-bd_C_sf"/>
</dbReference>
<name>A0AAJ1IK47_9SPIO</name>
<proteinExistence type="inferred from homology"/>
<dbReference type="GO" id="GO:0009431">
    <property type="term" value="C:bacterial-type flagellum basal body, MS ring"/>
    <property type="evidence" value="ECO:0007669"/>
    <property type="project" value="InterPro"/>
</dbReference>
<sequence length="569" mass="65525">MNEWFKKMIERIRNAWERISVLQKIILIGIVVAVIAGIVIVASVSSTPNQVALFTSPVTDQDTLYKISMRLDEENTPHRITEGGLIYVDDSVTAQRMISILMREDLIPSEISVWDAFKMDRWTVTDFEREVNLQRAVTESLEQHIEALEDVDSAQVTLVMPETELFAEDQDPVTASVIVTPKPGSDIITSRNKIEGIEKLVLFAVQGLQEENIVITDYRGTVLNDFEDMAEFDRLELTKRQMDQKAKLENKYKNEILSELRGIFGEDRVRILRVDVDLDMSKKTVETDEFFPITLKADNPATPFDETEVIKNVPRSEQLIDESYRGTGFNPEGPAGQEGQTPPAYKDLEGLVGEYENNSNTINYEVNERKIYEEKNPWEIQRITVGVAIDGVWTRVYTDKGTLSITPEGSIERNYKNVEDEELAKARTLIEHSIGYDPLRGDSVTVQHLTFDRTAQFELEDQKYRNQKRLQQAIIYSLIGIAVIIAAFIIFRFISRELERRRRLREEELARQHQAMREAALRSAEEESMDVEMSVEERARMEMQEHAMNMAREHPEDVAQLIRTWLVEE</sequence>
<keyword evidence="5 10" id="KW-0812">Transmembrane</keyword>
<feature type="domain" description="Flagellar M-ring C-terminal" evidence="12">
    <location>
        <begin position="260"/>
        <end position="451"/>
    </location>
</feature>
<dbReference type="InterPro" id="IPR013556">
    <property type="entry name" value="Flag_M-ring_C"/>
</dbReference>
<evidence type="ECO:0000313" key="13">
    <source>
        <dbReference type="EMBL" id="MDC7228570.1"/>
    </source>
</evidence>
<comment type="subcellular location">
    <subcellularLocation>
        <location evidence="1 9">Bacterial flagellum basal body</location>
    </subcellularLocation>
    <subcellularLocation>
        <location evidence="2">Cell membrane</location>
        <topology evidence="2">Multi-pass membrane protein</topology>
    </subcellularLocation>
</comment>
<comment type="function">
    <text evidence="9">The M ring may be actively involved in energy transduction.</text>
</comment>
<dbReference type="InterPro" id="IPR006182">
    <property type="entry name" value="FliF_N_dom"/>
</dbReference>
<gene>
    <name evidence="13" type="primary">fliF</name>
    <name evidence="13" type="ORF">PQJ61_17545</name>
</gene>